<evidence type="ECO:0000313" key="2">
    <source>
        <dbReference type="EMBL" id="TSJ80223.1"/>
    </source>
</evidence>
<accession>A0A5M7BG11</accession>
<sequence>MIKKIAIGITLFILLGFTLANNFRELVLGKLENYAANYPEKIYVQTDKPYYTTGEDIWYTAYLVNGISHQKSDLSRVLYVELVNEKDSIVSKRQLYTEDVSVAGDFKINKDWKSGKYLLRAYTNHMRNDDADYFFQTQIPIWNVSEHDTLNKKSKVLSNTSFSTKKGAVTPPEIGFYPESGYLVNGLNTKVGIKIKDQAYHDIELKGNIKDSNNNVVSTFATYKFGLSVASLLPEAGKTYYASIMFNGEEVKYPLPEALPSGYNLNMINSGNQIIVQASSNTGIGLKNTFLVAHQRGHLIYERLETDDKNNYKVKINTAALKNGVVSFTLFNSSGNPVCERLVYVDNQNDNANIKVTLDNEAPKTRDKVSMQIDLTDKTGQPLSGNLSMSITDIDAVGQSAQSENIKTYLLLNSDLRGRIEDPGYFFQKENDIKRRYLLDVLMLTHGWRRFTWNDLLYKPPTKNRFNPEKGILISGNTSSLNGNKQPIPTTTRITLMGGLPYQEKKQTDVKGVFNYGPFVFNDTLPILLEARVKDFKSDNDKKNRLVSIALNNTNFASPKITRNDVLKSTLLDSSKINSFLQQAKNIFQIDVEFAKSARVLDEIVITAQKETEEEQREQELNDRTDYGYASKRLDMKSLENQSHLSIFDLLNMLPGVTTLNDSIYVRNETPAVYLDGFQVELIDISHLTGSDIDFIDVLSGAEASSFSNAGNGVVAIYSRTGANISVRNVKRKPGIIDFEAIGFYTAREFYAPDHLNGFEEAMKADIRTTLHWEPKIVLNENNTKAEVSFFTSDKKSNYAIKIEGITDSGIPVYHLSTLEVD</sequence>
<dbReference type="EMBL" id="VWRS01000002">
    <property type="protein sequence ID" value="KAA5826185.1"/>
    <property type="molecule type" value="Genomic_DNA"/>
</dbReference>
<dbReference type="Gene3D" id="2.60.40.1930">
    <property type="match status" value="1"/>
</dbReference>
<proteinExistence type="predicted"/>
<evidence type="ECO:0008006" key="5">
    <source>
        <dbReference type="Google" id="ProtNLM"/>
    </source>
</evidence>
<dbReference type="Gene3D" id="2.170.130.10">
    <property type="entry name" value="TonB-dependent receptor, plug domain"/>
    <property type="match status" value="1"/>
</dbReference>
<reference evidence="1 4" key="1">
    <citation type="journal article" date="2015" name="Int. J. Syst. Evol. Microbiol.">
        <title>Algibacter amylolyticus sp. nov., isolated from intertidal sediment.</title>
        <authorList>
            <person name="Zhang D.C."/>
            <person name="Wu J."/>
            <person name="Neuner K."/>
            <person name="Yao J."/>
            <person name="Margesin R."/>
        </authorList>
    </citation>
    <scope>NUCLEOTIDE SEQUENCE [LARGE SCALE GENOMIC DNA]</scope>
    <source>
        <strain evidence="1 4">RU-4-M-4</strain>
    </source>
</reference>
<dbReference type="EMBL" id="VMBF01000002">
    <property type="protein sequence ID" value="TSJ80223.1"/>
    <property type="molecule type" value="Genomic_DNA"/>
</dbReference>
<dbReference type="AlphaFoldDB" id="A0A5M7BG11"/>
<comment type="caution">
    <text evidence="1">The sequence shown here is derived from an EMBL/GenBank/DDBJ whole genome shotgun (WGS) entry which is preliminary data.</text>
</comment>
<keyword evidence="3" id="KW-1185">Reference proteome</keyword>
<dbReference type="OrthoDB" id="679547at2"/>
<organism evidence="1 4">
    <name type="scientific">Algibacter amylolyticus</name>
    <dbReference type="NCBI Taxonomy" id="1608400"/>
    <lineage>
        <taxon>Bacteria</taxon>
        <taxon>Pseudomonadati</taxon>
        <taxon>Bacteroidota</taxon>
        <taxon>Flavobacteriia</taxon>
        <taxon>Flavobacteriales</taxon>
        <taxon>Flavobacteriaceae</taxon>
        <taxon>Algibacter</taxon>
    </lineage>
</organism>
<evidence type="ECO:0000313" key="1">
    <source>
        <dbReference type="EMBL" id="KAA5826185.1"/>
    </source>
</evidence>
<dbReference type="RefSeq" id="WP_144115600.1">
    <property type="nucleotide sequence ID" value="NZ_JACHGE010000004.1"/>
</dbReference>
<dbReference type="InterPro" id="IPR037066">
    <property type="entry name" value="Plug_dom_sf"/>
</dbReference>
<evidence type="ECO:0000313" key="4">
    <source>
        <dbReference type="Proteomes" id="UP000322315"/>
    </source>
</evidence>
<dbReference type="SUPFAM" id="SSF56935">
    <property type="entry name" value="Porins"/>
    <property type="match status" value="1"/>
</dbReference>
<name>A0A5M7BG11_9FLAO</name>
<reference evidence="2 3" key="2">
    <citation type="submission" date="2019-07" db="EMBL/GenBank/DDBJ databases">
        <title>Algibacter marinivivus sp. nov., isolated from the surface of a marine red alga.</title>
        <authorList>
            <person name="Zhong X."/>
            <person name="Xu W."/>
            <person name="Zhang Y."/>
            <person name="Zhang Q."/>
            <person name="Du Z."/>
        </authorList>
    </citation>
    <scope>NUCLEOTIDE SEQUENCE [LARGE SCALE GENOMIC DNA]</scope>
    <source>
        <strain evidence="2 3">RU-4-M-4</strain>
    </source>
</reference>
<evidence type="ECO:0000313" key="3">
    <source>
        <dbReference type="Proteomes" id="UP000315145"/>
    </source>
</evidence>
<gene>
    <name evidence="1" type="ORF">F2B50_05070</name>
    <name evidence="2" type="ORF">FPF71_05070</name>
</gene>
<dbReference type="Proteomes" id="UP000315145">
    <property type="component" value="Unassembled WGS sequence"/>
</dbReference>
<reference evidence="1" key="3">
    <citation type="submission" date="2019-09" db="EMBL/GenBank/DDBJ databases">
        <authorList>
            <person name="Zhang D.-C."/>
        </authorList>
    </citation>
    <scope>NUCLEOTIDE SEQUENCE</scope>
    <source>
        <strain evidence="1">RU-4-M-4</strain>
    </source>
</reference>
<protein>
    <recommendedName>
        <fullName evidence="5">TonB-dependent receptor plug domain-containing protein</fullName>
    </recommendedName>
</protein>
<dbReference type="Proteomes" id="UP000322315">
    <property type="component" value="Unassembled WGS sequence"/>
</dbReference>